<sequence>MREPAFMIAAPGSGSGKTLITCGMLSLLKKKGYKPRAFKCGPDYIDPMFHKKVLGIPSRNLDTFFTGKDMTRALYQQPEESYTHDISVIEGVMGLYDGLGGIKEEGSSYDLACKLRIPIILVVDSHGMSRSIIPLISGFLRYDREHLIKGVIFNKMSEKVYKTISPLVESELGVIPIGYIPVMKEIKVDSRHLGLKSPDEIRGLRESFDILAKTMDKTLQLDKLKELSSMAENLSRYKYDIKDVSGGKKIRIGIAKDAAFSFFYEDNLRALKAAGAELVPFSPIHDDILPDNLSGLIFYGGYPELYLRELSANLNMINSIRDAVKGGMPVIAECGGFMYMHDAITGSDGIDYKMCGIVHGKCCNMGKLVRFGYVNIREKNSKFLGKSEVIKGHEFHYYDSSDNGISCIVEKPVSGNSWDEVKVGQVSWMGFPHIYYPSNPEYVYHFIEVAKKYQEG</sequence>
<dbReference type="Proteomes" id="UP000189857">
    <property type="component" value="Unassembled WGS sequence"/>
</dbReference>
<keyword evidence="5" id="KW-0460">Magnesium</keyword>
<evidence type="ECO:0000259" key="8">
    <source>
        <dbReference type="Pfam" id="PF07685"/>
    </source>
</evidence>
<evidence type="ECO:0000256" key="5">
    <source>
        <dbReference type="ARBA" id="ARBA00022842"/>
    </source>
</evidence>
<dbReference type="InterPro" id="IPR004484">
    <property type="entry name" value="CbiA/CobB_synth"/>
</dbReference>
<dbReference type="InterPro" id="IPR027417">
    <property type="entry name" value="P-loop_NTPase"/>
</dbReference>
<dbReference type="RefSeq" id="WP_078785922.1">
    <property type="nucleotide sequence ID" value="NZ_FMTO01000002.1"/>
</dbReference>
<feature type="domain" description="CobQ/CobB/MinD/ParA nucleotide binding" evidence="7">
    <location>
        <begin position="7"/>
        <end position="190"/>
    </location>
</feature>
<dbReference type="InterPro" id="IPR002586">
    <property type="entry name" value="CobQ/CobB/MinD/ParA_Nub-bd_dom"/>
</dbReference>
<dbReference type="GO" id="GO:0005524">
    <property type="term" value="F:ATP binding"/>
    <property type="evidence" value="ECO:0007669"/>
    <property type="project" value="UniProtKB-KW"/>
</dbReference>
<dbReference type="PANTHER" id="PTHR43873:SF1">
    <property type="entry name" value="COBYRINATE A,C-DIAMIDE SYNTHASE"/>
    <property type="match status" value="1"/>
</dbReference>
<dbReference type="Gene3D" id="3.40.50.300">
    <property type="entry name" value="P-loop containing nucleotide triphosphate hydrolases"/>
    <property type="match status" value="1"/>
</dbReference>
<keyword evidence="6" id="KW-0315">Glutamine amidotransferase</keyword>
<evidence type="ECO:0000256" key="6">
    <source>
        <dbReference type="ARBA" id="ARBA00022962"/>
    </source>
</evidence>
<feature type="domain" description="CobB/CobQ-like glutamine amidotransferase" evidence="8">
    <location>
        <begin position="251"/>
        <end position="398"/>
    </location>
</feature>
<dbReference type="GO" id="GO:0042242">
    <property type="term" value="F:cobyrinic acid a,c-diamide synthase activity"/>
    <property type="evidence" value="ECO:0007669"/>
    <property type="project" value="InterPro"/>
</dbReference>
<dbReference type="NCBIfam" id="TIGR00379">
    <property type="entry name" value="cobB"/>
    <property type="match status" value="1"/>
</dbReference>
<dbReference type="Gene3D" id="3.40.50.880">
    <property type="match status" value="1"/>
</dbReference>
<evidence type="ECO:0000313" key="9">
    <source>
        <dbReference type="EMBL" id="SJZ38583.1"/>
    </source>
</evidence>
<evidence type="ECO:0000256" key="2">
    <source>
        <dbReference type="ARBA" id="ARBA00022598"/>
    </source>
</evidence>
<evidence type="ECO:0000313" key="10">
    <source>
        <dbReference type="Proteomes" id="UP000189857"/>
    </source>
</evidence>
<dbReference type="OrthoDB" id="9764035at2"/>
<proteinExistence type="predicted"/>
<accession>A0A1T4K8D4</accession>
<evidence type="ECO:0000259" key="7">
    <source>
        <dbReference type="Pfam" id="PF01656"/>
    </source>
</evidence>
<dbReference type="SUPFAM" id="SSF52540">
    <property type="entry name" value="P-loop containing nucleoside triphosphate hydrolases"/>
    <property type="match status" value="1"/>
</dbReference>
<dbReference type="AlphaFoldDB" id="A0A1T4K8D4"/>
<keyword evidence="2" id="KW-0436">Ligase</keyword>
<dbReference type="CDD" id="cd03130">
    <property type="entry name" value="GATase1_CobB"/>
    <property type="match status" value="1"/>
</dbReference>
<keyword evidence="4" id="KW-0067">ATP-binding</keyword>
<evidence type="ECO:0000256" key="3">
    <source>
        <dbReference type="ARBA" id="ARBA00022741"/>
    </source>
</evidence>
<evidence type="ECO:0000256" key="4">
    <source>
        <dbReference type="ARBA" id="ARBA00022840"/>
    </source>
</evidence>
<dbReference type="InterPro" id="IPR011698">
    <property type="entry name" value="GATase_3"/>
</dbReference>
<dbReference type="Pfam" id="PF01656">
    <property type="entry name" value="CbiA"/>
    <property type="match status" value="1"/>
</dbReference>
<gene>
    <name evidence="9" type="ORF">SAMN02745110_00245</name>
</gene>
<dbReference type="PANTHER" id="PTHR43873">
    <property type="entry name" value="COBYRINATE A,C-DIAMIDE SYNTHASE"/>
    <property type="match status" value="1"/>
</dbReference>
<dbReference type="InterPro" id="IPR029062">
    <property type="entry name" value="Class_I_gatase-like"/>
</dbReference>
<dbReference type="EMBL" id="FUXA01000003">
    <property type="protein sequence ID" value="SJZ38583.1"/>
    <property type="molecule type" value="Genomic_DNA"/>
</dbReference>
<dbReference type="NCBIfam" id="NF002204">
    <property type="entry name" value="PRK01077.1"/>
    <property type="match status" value="1"/>
</dbReference>
<evidence type="ECO:0000256" key="1">
    <source>
        <dbReference type="ARBA" id="ARBA00001946"/>
    </source>
</evidence>
<dbReference type="SUPFAM" id="SSF52317">
    <property type="entry name" value="Class I glutamine amidotransferase-like"/>
    <property type="match status" value="1"/>
</dbReference>
<reference evidence="9 10" key="1">
    <citation type="submission" date="2017-02" db="EMBL/GenBank/DDBJ databases">
        <authorList>
            <person name="Peterson S.W."/>
        </authorList>
    </citation>
    <scope>NUCLEOTIDE SEQUENCE [LARGE SCALE GENOMIC DNA]</scope>
    <source>
        <strain evidence="9 10">ATCC 17233</strain>
    </source>
</reference>
<protein>
    <submittedName>
        <fullName evidence="9">Cobyrinic acid a,c-diamide synthase</fullName>
    </submittedName>
</protein>
<comment type="cofactor">
    <cofactor evidence="1">
        <name>Mg(2+)</name>
        <dbReference type="ChEBI" id="CHEBI:18420"/>
    </cofactor>
</comment>
<keyword evidence="3" id="KW-0547">Nucleotide-binding</keyword>
<dbReference type="PROSITE" id="PS51274">
    <property type="entry name" value="GATASE_COBBQ"/>
    <property type="match status" value="1"/>
</dbReference>
<dbReference type="Pfam" id="PF07685">
    <property type="entry name" value="GATase_3"/>
    <property type="match status" value="1"/>
</dbReference>
<keyword evidence="10" id="KW-1185">Reference proteome</keyword>
<name>A0A1T4K8D4_9FIRM</name>
<organism evidence="9 10">
    <name type="scientific">Eubacterium ruminantium</name>
    <dbReference type="NCBI Taxonomy" id="42322"/>
    <lineage>
        <taxon>Bacteria</taxon>
        <taxon>Bacillati</taxon>
        <taxon>Bacillota</taxon>
        <taxon>Clostridia</taxon>
        <taxon>Eubacteriales</taxon>
        <taxon>Eubacteriaceae</taxon>
        <taxon>Eubacterium</taxon>
    </lineage>
</organism>